<accession>A0ABY7MKD7</accession>
<dbReference type="EMBL" id="CP089391">
    <property type="protein sequence ID" value="WBL78071.1"/>
    <property type="molecule type" value="Genomic_DNA"/>
</dbReference>
<sequence length="55" mass="5959">MIAPRTMGAPPMAWICAPTGLYVTQSDSGQVWGFAIKGVEPSDAKPVRTFERPTH</sequence>
<dbReference type="Proteomes" id="UP001179614">
    <property type="component" value="Chromosome"/>
</dbReference>
<reference evidence="1" key="1">
    <citation type="submission" date="2021-12" db="EMBL/GenBank/DDBJ databases">
        <title>Bradyrhizobium xenonodulans sp. nov.</title>
        <authorList>
            <person name="Claassens R."/>
            <person name="Venter S.N."/>
            <person name="Beukes C.W."/>
            <person name="Stepkowski T."/>
            <person name="Steenkamp E.T."/>
        </authorList>
    </citation>
    <scope>NUCLEOTIDE SEQUENCE</scope>
    <source>
        <strain evidence="1">14AB</strain>
    </source>
</reference>
<organism evidence="1 2">
    <name type="scientific">Bradyrhizobium xenonodulans</name>
    <dbReference type="NCBI Taxonomy" id="2736875"/>
    <lineage>
        <taxon>Bacteria</taxon>
        <taxon>Pseudomonadati</taxon>
        <taxon>Pseudomonadota</taxon>
        <taxon>Alphaproteobacteria</taxon>
        <taxon>Hyphomicrobiales</taxon>
        <taxon>Nitrobacteraceae</taxon>
        <taxon>Bradyrhizobium</taxon>
    </lineage>
</organism>
<dbReference type="RefSeq" id="WP_270163354.1">
    <property type="nucleotide sequence ID" value="NZ_CP089391.1"/>
</dbReference>
<name>A0ABY7MKD7_9BRAD</name>
<evidence type="ECO:0000313" key="1">
    <source>
        <dbReference type="EMBL" id="WBL78071.1"/>
    </source>
</evidence>
<proteinExistence type="predicted"/>
<protein>
    <submittedName>
        <fullName evidence="1">Uncharacterized protein</fullName>
    </submittedName>
</protein>
<keyword evidence="2" id="KW-1185">Reference proteome</keyword>
<evidence type="ECO:0000313" key="2">
    <source>
        <dbReference type="Proteomes" id="UP001179614"/>
    </source>
</evidence>
<gene>
    <name evidence="1" type="ORF">I3J27_34815</name>
</gene>